<dbReference type="InterPro" id="IPR036873">
    <property type="entry name" value="Rhodanese-like_dom_sf"/>
</dbReference>
<keyword evidence="4" id="KW-1185">Reference proteome</keyword>
<dbReference type="CDD" id="cd00158">
    <property type="entry name" value="RHOD"/>
    <property type="match status" value="1"/>
</dbReference>
<dbReference type="PANTHER" id="PTHR43031">
    <property type="entry name" value="FAD-DEPENDENT OXIDOREDUCTASE"/>
    <property type="match status" value="1"/>
</dbReference>
<dbReference type="RefSeq" id="WP_115453717.1">
    <property type="nucleotide sequence ID" value="NZ_QNQT01000013.1"/>
</dbReference>
<dbReference type="AlphaFoldDB" id="A0A3D8GLJ4"/>
<evidence type="ECO:0000259" key="2">
    <source>
        <dbReference type="PROSITE" id="PS50206"/>
    </source>
</evidence>
<evidence type="ECO:0000313" key="3">
    <source>
        <dbReference type="EMBL" id="RDU35147.1"/>
    </source>
</evidence>
<dbReference type="EMBL" id="QNQT01000013">
    <property type="protein sequence ID" value="RDU35147.1"/>
    <property type="molecule type" value="Genomic_DNA"/>
</dbReference>
<organism evidence="3 4">
    <name type="scientific">Neobacillus piezotolerans</name>
    <dbReference type="NCBI Taxonomy" id="2259171"/>
    <lineage>
        <taxon>Bacteria</taxon>
        <taxon>Bacillati</taxon>
        <taxon>Bacillota</taxon>
        <taxon>Bacilli</taxon>
        <taxon>Bacillales</taxon>
        <taxon>Bacillaceae</taxon>
        <taxon>Neobacillus</taxon>
    </lineage>
</organism>
<accession>A0A3D8GLJ4</accession>
<evidence type="ECO:0000313" key="4">
    <source>
        <dbReference type="Proteomes" id="UP000257144"/>
    </source>
</evidence>
<dbReference type="SUPFAM" id="SSF52821">
    <property type="entry name" value="Rhodanese/Cell cycle control phosphatase"/>
    <property type="match status" value="1"/>
</dbReference>
<dbReference type="PROSITE" id="PS50206">
    <property type="entry name" value="RHODANESE_3"/>
    <property type="match status" value="1"/>
</dbReference>
<dbReference type="PROSITE" id="PS00380">
    <property type="entry name" value="RHODANESE_1"/>
    <property type="match status" value="1"/>
</dbReference>
<dbReference type="Proteomes" id="UP000257144">
    <property type="component" value="Unassembled WGS sequence"/>
</dbReference>
<keyword evidence="1" id="KW-0732">Signal</keyword>
<gene>
    <name evidence="3" type="ORF">DRW41_19575</name>
</gene>
<comment type="caution">
    <text evidence="3">The sequence shown here is derived from an EMBL/GenBank/DDBJ whole genome shotgun (WGS) entry which is preliminary data.</text>
</comment>
<proteinExistence type="predicted"/>
<feature type="domain" description="Rhodanese" evidence="2">
    <location>
        <begin position="34"/>
        <end position="117"/>
    </location>
</feature>
<sequence length="118" mass="12900">MKKFLFLFIAILLAGCGAAKYETVSVDEALKLVTKNEVKILDVRTPDEYNGGHIPGAELIPLQVLDGLAENLDKEEVYLIVCRSGNRSQQASDLLASKGFKVINMEGGMNAWTGEIDQ</sequence>
<dbReference type="PANTHER" id="PTHR43031:SF17">
    <property type="entry name" value="SULFURTRANSFERASE YTWF-RELATED"/>
    <property type="match status" value="1"/>
</dbReference>
<feature type="chain" id="PRO_5039552836" evidence="1">
    <location>
        <begin position="20"/>
        <end position="118"/>
    </location>
</feature>
<dbReference type="Pfam" id="PF00581">
    <property type="entry name" value="Rhodanese"/>
    <property type="match status" value="1"/>
</dbReference>
<dbReference type="InterPro" id="IPR001763">
    <property type="entry name" value="Rhodanese-like_dom"/>
</dbReference>
<reference evidence="3 4" key="1">
    <citation type="submission" date="2018-07" db="EMBL/GenBank/DDBJ databases">
        <title>Bacillus sp. YLB-04 draft genome sequence.</title>
        <authorList>
            <person name="Yu L."/>
            <person name="Tang X."/>
        </authorList>
    </citation>
    <scope>NUCLEOTIDE SEQUENCE [LARGE SCALE GENOMIC DNA]</scope>
    <source>
        <strain evidence="3 4">YLB-04</strain>
    </source>
</reference>
<evidence type="ECO:0000256" key="1">
    <source>
        <dbReference type="SAM" id="SignalP"/>
    </source>
</evidence>
<dbReference type="Gene3D" id="3.40.250.10">
    <property type="entry name" value="Rhodanese-like domain"/>
    <property type="match status" value="1"/>
</dbReference>
<dbReference type="InterPro" id="IPR050229">
    <property type="entry name" value="GlpE_sulfurtransferase"/>
</dbReference>
<dbReference type="OrthoDB" id="9800872at2"/>
<dbReference type="PROSITE" id="PS51257">
    <property type="entry name" value="PROKAR_LIPOPROTEIN"/>
    <property type="match status" value="1"/>
</dbReference>
<name>A0A3D8GLJ4_9BACI</name>
<dbReference type="InterPro" id="IPR001307">
    <property type="entry name" value="Thiosulphate_STrfase_CS"/>
</dbReference>
<protein>
    <submittedName>
        <fullName evidence="3">Rhodanese-like domain-containing protein</fullName>
    </submittedName>
</protein>
<dbReference type="GO" id="GO:0004792">
    <property type="term" value="F:thiosulfate-cyanide sulfurtransferase activity"/>
    <property type="evidence" value="ECO:0007669"/>
    <property type="project" value="InterPro"/>
</dbReference>
<dbReference type="SMART" id="SM00450">
    <property type="entry name" value="RHOD"/>
    <property type="match status" value="1"/>
</dbReference>
<feature type="signal peptide" evidence="1">
    <location>
        <begin position="1"/>
        <end position="19"/>
    </location>
</feature>